<evidence type="ECO:0000256" key="1">
    <source>
        <dbReference type="SAM" id="MobiDB-lite"/>
    </source>
</evidence>
<feature type="compositionally biased region" description="Low complexity" evidence="1">
    <location>
        <begin position="506"/>
        <end position="523"/>
    </location>
</feature>
<accession>A0A0G2FIJ9</accession>
<proteinExistence type="predicted"/>
<gene>
    <name evidence="2" type="ORF">UCDDA912_g06154</name>
</gene>
<comment type="caution">
    <text evidence="2">The sequence shown here is derived from an EMBL/GenBank/DDBJ whole genome shotgun (WGS) entry which is preliminary data.</text>
</comment>
<feature type="region of interest" description="Disordered" evidence="1">
    <location>
        <begin position="443"/>
        <end position="556"/>
    </location>
</feature>
<evidence type="ECO:0000313" key="3">
    <source>
        <dbReference type="Proteomes" id="UP000034680"/>
    </source>
</evidence>
<organism evidence="2 3">
    <name type="scientific">Diaporthe ampelina</name>
    <dbReference type="NCBI Taxonomy" id="1214573"/>
    <lineage>
        <taxon>Eukaryota</taxon>
        <taxon>Fungi</taxon>
        <taxon>Dikarya</taxon>
        <taxon>Ascomycota</taxon>
        <taxon>Pezizomycotina</taxon>
        <taxon>Sordariomycetes</taxon>
        <taxon>Sordariomycetidae</taxon>
        <taxon>Diaporthales</taxon>
        <taxon>Diaporthaceae</taxon>
        <taxon>Diaporthe</taxon>
    </lineage>
</organism>
<dbReference type="EMBL" id="LCUC01000225">
    <property type="protein sequence ID" value="KKY33909.1"/>
    <property type="molecule type" value="Genomic_DNA"/>
</dbReference>
<dbReference type="OrthoDB" id="4709576at2759"/>
<protein>
    <submittedName>
        <fullName evidence="2">Uncharacterized protein</fullName>
    </submittedName>
</protein>
<feature type="compositionally biased region" description="Low complexity" evidence="1">
    <location>
        <begin position="237"/>
        <end position="253"/>
    </location>
</feature>
<feature type="compositionally biased region" description="Acidic residues" evidence="1">
    <location>
        <begin position="528"/>
        <end position="538"/>
    </location>
</feature>
<reference evidence="2 3" key="1">
    <citation type="submission" date="2015-05" db="EMBL/GenBank/DDBJ databases">
        <title>Distinctive expansion of gene families associated with plant cell wall degradation and secondary metabolism in the genomes of grapevine trunk pathogens.</title>
        <authorList>
            <person name="Lawrence D.P."/>
            <person name="Travadon R."/>
            <person name="Rolshausen P.E."/>
            <person name="Baumgartner K."/>
        </authorList>
    </citation>
    <scope>NUCLEOTIDE SEQUENCE [LARGE SCALE GENOMIC DNA]</scope>
    <source>
        <strain evidence="2">DA912</strain>
    </source>
</reference>
<keyword evidence="3" id="KW-1185">Reference proteome</keyword>
<dbReference type="AlphaFoldDB" id="A0A0G2FIJ9"/>
<dbReference type="STRING" id="1214573.A0A0G2FIJ9"/>
<reference evidence="2 3" key="2">
    <citation type="submission" date="2015-05" db="EMBL/GenBank/DDBJ databases">
        <authorList>
            <person name="Morales-Cruz A."/>
            <person name="Amrine K.C."/>
            <person name="Cantu D."/>
        </authorList>
    </citation>
    <scope>NUCLEOTIDE SEQUENCE [LARGE SCALE GENOMIC DNA]</scope>
    <source>
        <strain evidence="2">DA912</strain>
    </source>
</reference>
<dbReference type="Proteomes" id="UP000034680">
    <property type="component" value="Unassembled WGS sequence"/>
</dbReference>
<evidence type="ECO:0000313" key="2">
    <source>
        <dbReference type="EMBL" id="KKY33909.1"/>
    </source>
</evidence>
<name>A0A0G2FIJ9_9PEZI</name>
<sequence>MTVEITIEVDYYRPVYLDGSSTVLLQSPISPERQSSNAVLVRQDQGQYKNEVSFKPAAQVNRVSCASHRTYAHGVLIQTDADRGYRKGDRVWLTETAREDRNVSFQGQTSIVAVNLRTWAPITVALEDVCWIPKFRKIDCGEDEEELLTISGPTVRKHDRKIYLLAIVQRLRLSSGTTTVEGIELREIVEQDSFKYQNLTALPDGKRRTSELFHRSLAAVAPTFFETVLQRPTTTLSSTGPPQIGSGPGQPISLATPPPEEELSEDASPNFSISLPLTEGEDDPDPPEDICNLGERCPTPHRVFFHTNRPSLENLYPRHHHRPDHDCPIGAGHAVHCVFRFLPGRDVADKRLCIIPATVKHHCCETNARPVNKTFRRRPDMIDGGHGSVQVTGGRGTISMVSRREEELQHCGVPVEVRSMPFVPERDLDELGRRLYGYKEKVGAVGGDGEGARPWPGGHTGEGDGEDDEATDQCRLHAVPGLSREHQQIHQGRPCVLADQSPNPSPSARTSPRPAPGSAASRPIILEDGNEDEEEPDVFGDRHFYGDDDFDAEMEL</sequence>
<feature type="compositionally biased region" description="Acidic residues" evidence="1">
    <location>
        <begin position="547"/>
        <end position="556"/>
    </location>
</feature>
<feature type="region of interest" description="Disordered" evidence="1">
    <location>
        <begin position="233"/>
        <end position="286"/>
    </location>
</feature>